<dbReference type="OrthoDB" id="3186208at2"/>
<dbReference type="Proteomes" id="UP000032360">
    <property type="component" value="Unassembled WGS sequence"/>
</dbReference>
<dbReference type="InterPro" id="IPR000524">
    <property type="entry name" value="Tscrpt_reg_HTH_GntR"/>
</dbReference>
<feature type="domain" description="HTH gntR-type" evidence="5">
    <location>
        <begin position="26"/>
        <end position="93"/>
    </location>
</feature>
<accession>A0A0D8HIQ8</accession>
<dbReference type="PATRIC" id="fig|1280514.3.peg.1923"/>
<evidence type="ECO:0000256" key="4">
    <source>
        <dbReference type="SAM" id="MobiDB-lite"/>
    </source>
</evidence>
<dbReference type="CDD" id="cd07377">
    <property type="entry name" value="WHTH_GntR"/>
    <property type="match status" value="1"/>
</dbReference>
<dbReference type="GO" id="GO:0003700">
    <property type="term" value="F:DNA-binding transcription factor activity"/>
    <property type="evidence" value="ECO:0007669"/>
    <property type="project" value="InterPro"/>
</dbReference>
<dbReference type="PANTHER" id="PTHR43537">
    <property type="entry name" value="TRANSCRIPTIONAL REGULATOR, GNTR FAMILY"/>
    <property type="match status" value="1"/>
</dbReference>
<dbReference type="AlphaFoldDB" id="A0A0D8HIQ8"/>
<dbReference type="Gene3D" id="1.20.120.530">
    <property type="entry name" value="GntR ligand-binding domain-like"/>
    <property type="match status" value="1"/>
</dbReference>
<dbReference type="InterPro" id="IPR036388">
    <property type="entry name" value="WH-like_DNA-bd_sf"/>
</dbReference>
<dbReference type="InterPro" id="IPR011711">
    <property type="entry name" value="GntR_C"/>
</dbReference>
<dbReference type="PRINTS" id="PR00035">
    <property type="entry name" value="HTHGNTR"/>
</dbReference>
<dbReference type="Gene3D" id="1.10.10.10">
    <property type="entry name" value="Winged helix-like DNA-binding domain superfamily/Winged helix DNA-binding domain"/>
    <property type="match status" value="1"/>
</dbReference>
<evidence type="ECO:0000256" key="1">
    <source>
        <dbReference type="ARBA" id="ARBA00023015"/>
    </source>
</evidence>
<name>A0A0D8HIQ8_9ACTN</name>
<dbReference type="SUPFAM" id="SSF46785">
    <property type="entry name" value="Winged helix' DNA-binding domain"/>
    <property type="match status" value="1"/>
</dbReference>
<dbReference type="GO" id="GO:0003677">
    <property type="term" value="F:DNA binding"/>
    <property type="evidence" value="ECO:0007669"/>
    <property type="project" value="UniProtKB-KW"/>
</dbReference>
<proteinExistence type="predicted"/>
<dbReference type="EMBL" id="JXYS01000032">
    <property type="protein sequence ID" value="KJF17672.1"/>
    <property type="molecule type" value="Genomic_DNA"/>
</dbReference>
<feature type="region of interest" description="Disordered" evidence="4">
    <location>
        <begin position="1"/>
        <end position="23"/>
    </location>
</feature>
<dbReference type="RefSeq" id="WP_052605204.1">
    <property type="nucleotide sequence ID" value="NZ_JXYS01000032.1"/>
</dbReference>
<dbReference type="PANTHER" id="PTHR43537:SF24">
    <property type="entry name" value="GLUCONATE OPERON TRANSCRIPTIONAL REPRESSOR"/>
    <property type="match status" value="1"/>
</dbReference>
<dbReference type="SMART" id="SM00345">
    <property type="entry name" value="HTH_GNTR"/>
    <property type="match status" value="1"/>
</dbReference>
<dbReference type="Pfam" id="PF07729">
    <property type="entry name" value="FCD"/>
    <property type="match status" value="1"/>
</dbReference>
<evidence type="ECO:0000256" key="2">
    <source>
        <dbReference type="ARBA" id="ARBA00023125"/>
    </source>
</evidence>
<keyword evidence="1" id="KW-0805">Transcription regulation</keyword>
<comment type="caution">
    <text evidence="6">The sequence shown here is derived from an EMBL/GenBank/DDBJ whole genome shotgun (WGS) entry which is preliminary data.</text>
</comment>
<dbReference type="STRING" id="1280514.AXFE_14670"/>
<protein>
    <submittedName>
        <fullName evidence="6">HTH-type transcriptional regulator McbR</fullName>
    </submittedName>
</protein>
<gene>
    <name evidence="6" type="primary">mcbR2</name>
    <name evidence="6" type="ORF">AXFE_14670</name>
</gene>
<organism evidence="6 7">
    <name type="scientific">Acidithrix ferrooxidans</name>
    <dbReference type="NCBI Taxonomy" id="1280514"/>
    <lineage>
        <taxon>Bacteria</taxon>
        <taxon>Bacillati</taxon>
        <taxon>Actinomycetota</taxon>
        <taxon>Acidimicrobiia</taxon>
        <taxon>Acidimicrobiales</taxon>
        <taxon>Acidimicrobiaceae</taxon>
        <taxon>Acidithrix</taxon>
    </lineage>
</organism>
<reference evidence="6 7" key="1">
    <citation type="submission" date="2015-01" db="EMBL/GenBank/DDBJ databases">
        <title>Draft genome of the acidophilic iron oxidizer Acidithrix ferrooxidans strain Py-F3.</title>
        <authorList>
            <person name="Poehlein A."/>
            <person name="Eisen S."/>
            <person name="Schloemann M."/>
            <person name="Johnson B.D."/>
            <person name="Daniel R."/>
            <person name="Muehling M."/>
        </authorList>
    </citation>
    <scope>NUCLEOTIDE SEQUENCE [LARGE SCALE GENOMIC DNA]</scope>
    <source>
        <strain evidence="6 7">Py-F3</strain>
    </source>
</reference>
<sequence>MDSEGLITGNGNPPKKSAATRRSTTIPASIQAYDLAKHKILVGTFPGGELISEGEIADQLQISRTPVREAFLRLQSEGLLRLYPKKGAMVVPVSKQEIEMVFETRLLLERFAVEKVFDTQMAVFVADEIDSLVQLQMKALEDKDPIEFAELDRTIHTSILNATANSILANLYSSLRDRQIRMFNILLYLNPVRVETIVKEHKGFATLLRQNDRENLIIAITDHARLTRDALLDGNI</sequence>
<dbReference type="InterPro" id="IPR036390">
    <property type="entry name" value="WH_DNA-bd_sf"/>
</dbReference>
<dbReference type="SUPFAM" id="SSF48008">
    <property type="entry name" value="GntR ligand-binding domain-like"/>
    <property type="match status" value="1"/>
</dbReference>
<evidence type="ECO:0000313" key="7">
    <source>
        <dbReference type="Proteomes" id="UP000032360"/>
    </source>
</evidence>
<dbReference type="InterPro" id="IPR008920">
    <property type="entry name" value="TF_FadR/GntR_C"/>
</dbReference>
<keyword evidence="3" id="KW-0804">Transcription</keyword>
<dbReference type="PROSITE" id="PS50949">
    <property type="entry name" value="HTH_GNTR"/>
    <property type="match status" value="1"/>
</dbReference>
<keyword evidence="7" id="KW-1185">Reference proteome</keyword>
<dbReference type="Pfam" id="PF00392">
    <property type="entry name" value="GntR"/>
    <property type="match status" value="1"/>
</dbReference>
<evidence type="ECO:0000313" key="6">
    <source>
        <dbReference type="EMBL" id="KJF17672.1"/>
    </source>
</evidence>
<keyword evidence="2" id="KW-0238">DNA-binding</keyword>
<evidence type="ECO:0000256" key="3">
    <source>
        <dbReference type="ARBA" id="ARBA00023163"/>
    </source>
</evidence>
<evidence type="ECO:0000259" key="5">
    <source>
        <dbReference type="PROSITE" id="PS50949"/>
    </source>
</evidence>